<evidence type="ECO:0000313" key="3">
    <source>
        <dbReference type="Proteomes" id="UP001341840"/>
    </source>
</evidence>
<sequence>ESLGSIGCMEPMGTKRNPSLILPLSTVAAIYTVVASSSSSAHAASSSSSSSSSRSNDSGAAASSFASSSHIHNRHLFFFFFLQIERPLHDTSTALAQIAWFWRSICLRQR</sequence>
<keyword evidence="3" id="KW-1185">Reference proteome</keyword>
<evidence type="ECO:0000256" key="1">
    <source>
        <dbReference type="SAM" id="MobiDB-lite"/>
    </source>
</evidence>
<evidence type="ECO:0000313" key="2">
    <source>
        <dbReference type="EMBL" id="MED6114477.1"/>
    </source>
</evidence>
<organism evidence="2 3">
    <name type="scientific">Stylosanthes scabra</name>
    <dbReference type="NCBI Taxonomy" id="79078"/>
    <lineage>
        <taxon>Eukaryota</taxon>
        <taxon>Viridiplantae</taxon>
        <taxon>Streptophyta</taxon>
        <taxon>Embryophyta</taxon>
        <taxon>Tracheophyta</taxon>
        <taxon>Spermatophyta</taxon>
        <taxon>Magnoliopsida</taxon>
        <taxon>eudicotyledons</taxon>
        <taxon>Gunneridae</taxon>
        <taxon>Pentapetalae</taxon>
        <taxon>rosids</taxon>
        <taxon>fabids</taxon>
        <taxon>Fabales</taxon>
        <taxon>Fabaceae</taxon>
        <taxon>Papilionoideae</taxon>
        <taxon>50 kb inversion clade</taxon>
        <taxon>dalbergioids sensu lato</taxon>
        <taxon>Dalbergieae</taxon>
        <taxon>Pterocarpus clade</taxon>
        <taxon>Stylosanthes</taxon>
    </lineage>
</organism>
<gene>
    <name evidence="2" type="ORF">PIB30_080575</name>
</gene>
<comment type="caution">
    <text evidence="2">The sequence shown here is derived from an EMBL/GenBank/DDBJ whole genome shotgun (WGS) entry which is preliminary data.</text>
</comment>
<protein>
    <submittedName>
        <fullName evidence="2">Uncharacterized protein</fullName>
    </submittedName>
</protein>
<dbReference type="Proteomes" id="UP001341840">
    <property type="component" value="Unassembled WGS sequence"/>
</dbReference>
<name>A0ABU6QSR0_9FABA</name>
<accession>A0ABU6QSR0</accession>
<reference evidence="2 3" key="1">
    <citation type="journal article" date="2023" name="Plants (Basel)">
        <title>Bridging the Gap: Combining Genomics and Transcriptomics Approaches to Understand Stylosanthes scabra, an Orphan Legume from the Brazilian Caatinga.</title>
        <authorList>
            <person name="Ferreira-Neto J.R.C."/>
            <person name="da Silva M.D."/>
            <person name="Binneck E."/>
            <person name="de Melo N.F."/>
            <person name="da Silva R.H."/>
            <person name="de Melo A.L.T.M."/>
            <person name="Pandolfi V."/>
            <person name="Bustamante F.O."/>
            <person name="Brasileiro-Vidal A.C."/>
            <person name="Benko-Iseppon A.M."/>
        </authorList>
    </citation>
    <scope>NUCLEOTIDE SEQUENCE [LARGE SCALE GENOMIC DNA]</scope>
    <source>
        <tissue evidence="2">Leaves</tissue>
    </source>
</reference>
<dbReference type="EMBL" id="JASCZI010001177">
    <property type="protein sequence ID" value="MED6114477.1"/>
    <property type="molecule type" value="Genomic_DNA"/>
</dbReference>
<feature type="region of interest" description="Disordered" evidence="1">
    <location>
        <begin position="41"/>
        <end position="62"/>
    </location>
</feature>
<proteinExistence type="predicted"/>
<feature type="non-terminal residue" evidence="2">
    <location>
        <position position="1"/>
    </location>
</feature>